<dbReference type="OrthoDB" id="1090005at2"/>
<dbReference type="RefSeq" id="WP_129047760.1">
    <property type="nucleotide sequence ID" value="NZ_SDHX01000001.1"/>
</dbReference>
<dbReference type="Proteomes" id="UP000290218">
    <property type="component" value="Unassembled WGS sequence"/>
</dbReference>
<reference evidence="2 3" key="1">
    <citation type="submission" date="2019-01" db="EMBL/GenBank/DDBJ databases">
        <title>Lacunisphaera sp. strain TWA-58.</title>
        <authorList>
            <person name="Chen W.-M."/>
        </authorList>
    </citation>
    <scope>NUCLEOTIDE SEQUENCE [LARGE SCALE GENOMIC DNA]</scope>
    <source>
        <strain evidence="2 3">TWA-58</strain>
    </source>
</reference>
<feature type="chain" id="PRO_5020416081" description="Exo-alpha-sialidase" evidence="1">
    <location>
        <begin position="26"/>
        <end position="396"/>
    </location>
</feature>
<evidence type="ECO:0000313" key="2">
    <source>
        <dbReference type="EMBL" id="RXK56391.1"/>
    </source>
</evidence>
<organism evidence="2 3">
    <name type="scientific">Oleiharenicola lentus</name>
    <dbReference type="NCBI Taxonomy" id="2508720"/>
    <lineage>
        <taxon>Bacteria</taxon>
        <taxon>Pseudomonadati</taxon>
        <taxon>Verrucomicrobiota</taxon>
        <taxon>Opitutia</taxon>
        <taxon>Opitutales</taxon>
        <taxon>Opitutaceae</taxon>
        <taxon>Oleiharenicola</taxon>
    </lineage>
</organism>
<evidence type="ECO:0008006" key="4">
    <source>
        <dbReference type="Google" id="ProtNLM"/>
    </source>
</evidence>
<dbReference type="AlphaFoldDB" id="A0A4Q1CBT4"/>
<keyword evidence="3" id="KW-1185">Reference proteome</keyword>
<dbReference type="EMBL" id="SDHX01000001">
    <property type="protein sequence ID" value="RXK56391.1"/>
    <property type="molecule type" value="Genomic_DNA"/>
</dbReference>
<accession>A0A4Q1CBT4</accession>
<protein>
    <recommendedName>
        <fullName evidence="4">Exo-alpha-sialidase</fullName>
    </recommendedName>
</protein>
<keyword evidence="1" id="KW-0732">Signal</keyword>
<comment type="caution">
    <text evidence="2">The sequence shown here is derived from an EMBL/GenBank/DDBJ whole genome shotgun (WGS) entry which is preliminary data.</text>
</comment>
<name>A0A4Q1CBT4_9BACT</name>
<feature type="signal peptide" evidence="1">
    <location>
        <begin position="1"/>
        <end position="25"/>
    </location>
</feature>
<sequence length="396" mass="44359">MKPPRLPLLRLAALACALFGDNAHAAQGTPATVAFTVAAPETVMSSARMKDLGIREFDTGIYRIAEREQSKWFSTCSKVPEGQTLAVGTLDEPFALVAERGVEFVGLPNRRLDRDQPGNFGWFAGIHDLGNGQVLAFIHTEESVVARGDQGRRGVYFRFGLALSGDGGRHWKWLGYIMEPNASFRDWYTGAKGNLNVGYANVIVHDGWFRLYYRDNRVVGDRLEDGVAVMRARVDDVVRSAQAGRVGVWHKYHEGDWREPGLGGRFTPLNIPTRGLMHGDAAYNTFLGRFIIVTRGSKWEDVRQSELQLTTSVDGLVWSDWQILFQDPHLNDYPTIVSTGDDNEITGQEFYVYFLKHHDRVMPGKFGEVRFDRIKVRLDDRERSAAGTAVPTPATP</sequence>
<evidence type="ECO:0000256" key="1">
    <source>
        <dbReference type="SAM" id="SignalP"/>
    </source>
</evidence>
<gene>
    <name evidence="2" type="ORF">ESB00_11130</name>
</gene>
<evidence type="ECO:0000313" key="3">
    <source>
        <dbReference type="Proteomes" id="UP000290218"/>
    </source>
</evidence>
<proteinExistence type="predicted"/>